<sequence length="260" mass="29469">MLKYFISGVFFFGWLLVQSQSKPIDLQQKDTVSRQQPYGLRAGVDLSRLALSFLNEDYTGLELVADYRLTQRLYLAGELGNEKRTSQEELTNVDIASSTALYNFTTSGSYIKLGVDLNTYENWYGMNNLIFVGGRYAFSTFSQTLNSSFIYDSNRYWEPNALAEGIQNNGEYGGLNASWLELLMGVKAELFANFYLGASVRLGFLISNKEAENFPNLWIPGFNKVTDGSNFGVGYNYSITYFLPLYRKSKKPKKNPVIQN</sequence>
<dbReference type="InterPro" id="IPR046111">
    <property type="entry name" value="DUF6048"/>
</dbReference>
<dbReference type="RefSeq" id="WP_129604507.1">
    <property type="nucleotide sequence ID" value="NZ_CP035544.1"/>
</dbReference>
<dbReference type="Proteomes" id="UP000290889">
    <property type="component" value="Chromosome"/>
</dbReference>
<protein>
    <recommendedName>
        <fullName evidence="3">Outer membrane protein beta-barrel domain-containing protein</fullName>
    </recommendedName>
</protein>
<gene>
    <name evidence="1" type="ORF">EQY75_07580</name>
</gene>
<evidence type="ECO:0000313" key="1">
    <source>
        <dbReference type="EMBL" id="QBA64400.1"/>
    </source>
</evidence>
<dbReference type="AlphaFoldDB" id="A0A411EAB7"/>
<proteinExistence type="predicted"/>
<dbReference type="EMBL" id="CP035544">
    <property type="protein sequence ID" value="QBA64400.1"/>
    <property type="molecule type" value="Genomic_DNA"/>
</dbReference>
<dbReference type="OrthoDB" id="1199048at2"/>
<evidence type="ECO:0008006" key="3">
    <source>
        <dbReference type="Google" id="ProtNLM"/>
    </source>
</evidence>
<name>A0A411EAB7_9FLAO</name>
<reference evidence="1 2" key="1">
    <citation type="submission" date="2019-01" db="EMBL/GenBank/DDBJ databases">
        <title>Muriicola soli sp. nov., isolated from soil.</title>
        <authorList>
            <person name="Kang H.J."/>
            <person name="Kim S.B."/>
        </authorList>
    </citation>
    <scope>NUCLEOTIDE SEQUENCE [LARGE SCALE GENOMIC DNA]</scope>
    <source>
        <strain evidence="1 2">MMS17-SY002</strain>
    </source>
</reference>
<evidence type="ECO:0000313" key="2">
    <source>
        <dbReference type="Proteomes" id="UP000290889"/>
    </source>
</evidence>
<dbReference type="Pfam" id="PF19515">
    <property type="entry name" value="DUF6048"/>
    <property type="match status" value="1"/>
</dbReference>
<accession>A0A411EAB7</accession>
<keyword evidence="2" id="KW-1185">Reference proteome</keyword>
<dbReference type="KEGG" id="mur:EQY75_07580"/>
<organism evidence="1 2">
    <name type="scientific">Muriicola soli</name>
    <dbReference type="NCBI Taxonomy" id="2507538"/>
    <lineage>
        <taxon>Bacteria</taxon>
        <taxon>Pseudomonadati</taxon>
        <taxon>Bacteroidota</taxon>
        <taxon>Flavobacteriia</taxon>
        <taxon>Flavobacteriales</taxon>
        <taxon>Flavobacteriaceae</taxon>
        <taxon>Muriicola</taxon>
    </lineage>
</organism>